<evidence type="ECO:0000256" key="1">
    <source>
        <dbReference type="SAM" id="Phobius"/>
    </source>
</evidence>
<keyword evidence="1" id="KW-0812">Transmembrane</keyword>
<feature type="transmembrane region" description="Helical" evidence="1">
    <location>
        <begin position="104"/>
        <end position="123"/>
    </location>
</feature>
<comment type="caution">
    <text evidence="2">The sequence shown here is derived from an EMBL/GenBank/DDBJ whole genome shotgun (WGS) entry which is preliminary data.</text>
</comment>
<name>A0A848QDQ1_9SPHN</name>
<dbReference type="AlphaFoldDB" id="A0A848QDQ1"/>
<feature type="transmembrane region" description="Helical" evidence="1">
    <location>
        <begin position="72"/>
        <end position="92"/>
    </location>
</feature>
<feature type="transmembrane region" description="Helical" evidence="1">
    <location>
        <begin position="6"/>
        <end position="28"/>
    </location>
</feature>
<keyword evidence="1" id="KW-0472">Membrane</keyword>
<organism evidence="2 3">
    <name type="scientific">Pontixanthobacter rizhaonensis</name>
    <dbReference type="NCBI Taxonomy" id="2730337"/>
    <lineage>
        <taxon>Bacteria</taxon>
        <taxon>Pseudomonadati</taxon>
        <taxon>Pseudomonadota</taxon>
        <taxon>Alphaproteobacteria</taxon>
        <taxon>Sphingomonadales</taxon>
        <taxon>Erythrobacteraceae</taxon>
        <taxon>Pontixanthobacter</taxon>
    </lineage>
</organism>
<protein>
    <submittedName>
        <fullName evidence="2">DUF2721 domain-containing protein</fullName>
    </submittedName>
</protein>
<dbReference type="RefSeq" id="WP_170009305.1">
    <property type="nucleotide sequence ID" value="NZ_JABCRE010000002.1"/>
</dbReference>
<keyword evidence="1" id="KW-1133">Transmembrane helix</keyword>
<evidence type="ECO:0000313" key="3">
    <source>
        <dbReference type="Proteomes" id="UP000561181"/>
    </source>
</evidence>
<reference evidence="2 3" key="1">
    <citation type="submission" date="2020-04" db="EMBL/GenBank/DDBJ databases">
        <authorList>
            <person name="Liu A."/>
        </authorList>
    </citation>
    <scope>NUCLEOTIDE SEQUENCE [LARGE SCALE GENOMIC DNA]</scope>
    <source>
        <strain evidence="2 3">RZ02</strain>
    </source>
</reference>
<gene>
    <name evidence="2" type="ORF">HKD42_00480</name>
</gene>
<proteinExistence type="predicted"/>
<dbReference type="Pfam" id="PF11026">
    <property type="entry name" value="DUF2721"/>
    <property type="match status" value="1"/>
</dbReference>
<dbReference type="EMBL" id="JABCRE010000002">
    <property type="protein sequence ID" value="NMW30542.1"/>
    <property type="molecule type" value="Genomic_DNA"/>
</dbReference>
<accession>A0A848QDQ1</accession>
<dbReference type="Proteomes" id="UP000561181">
    <property type="component" value="Unassembled WGS sequence"/>
</dbReference>
<keyword evidence="3" id="KW-1185">Reference proteome</keyword>
<sequence length="146" mass="16213">MIGEIIQVALAPVFLLVAIGSMLNLLTIRLGRVVDRSRILQERHGETDGMEHDMVVSEIRNIAKRIDCTNRAILLLVLSGLATGLTVVLLFVSSFIEQSLEEALAGTFIVSIGLMMTALIYFLRETREASASLRIPETYLELDRKL</sequence>
<dbReference type="InterPro" id="IPR021279">
    <property type="entry name" value="DUF2721"/>
</dbReference>
<evidence type="ECO:0000313" key="2">
    <source>
        <dbReference type="EMBL" id="NMW30542.1"/>
    </source>
</evidence>